<reference evidence="1 2" key="1">
    <citation type="submission" date="2021-03" db="EMBL/GenBank/DDBJ databases">
        <title>Genomic Encyclopedia of Type Strains, Phase IV (KMG-IV): sequencing the most valuable type-strain genomes for metagenomic binning, comparative biology and taxonomic classification.</title>
        <authorList>
            <person name="Goeker M."/>
        </authorList>
    </citation>
    <scope>NUCLEOTIDE SEQUENCE [LARGE SCALE GENOMIC DNA]</scope>
    <source>
        <strain evidence="1 2">DSM 40526</strain>
    </source>
</reference>
<gene>
    <name evidence="1" type="ORF">J2Z77_003098</name>
</gene>
<dbReference type="RefSeq" id="WP_189967249.1">
    <property type="nucleotide sequence ID" value="NZ_BMVL01000003.1"/>
</dbReference>
<dbReference type="Proteomes" id="UP001519310">
    <property type="component" value="Unassembled WGS sequence"/>
</dbReference>
<proteinExistence type="predicted"/>
<keyword evidence="2" id="KW-1185">Reference proteome</keyword>
<organism evidence="1 2">
    <name type="scientific">Streptomyces avidinii</name>
    <dbReference type="NCBI Taxonomy" id="1895"/>
    <lineage>
        <taxon>Bacteria</taxon>
        <taxon>Bacillati</taxon>
        <taxon>Actinomycetota</taxon>
        <taxon>Actinomycetes</taxon>
        <taxon>Kitasatosporales</taxon>
        <taxon>Streptomycetaceae</taxon>
        <taxon>Streptomyces</taxon>
    </lineage>
</organism>
<protein>
    <submittedName>
        <fullName evidence="1">Uncharacterized protein</fullName>
    </submittedName>
</protein>
<comment type="caution">
    <text evidence="1">The sequence shown here is derived from an EMBL/GenBank/DDBJ whole genome shotgun (WGS) entry which is preliminary data.</text>
</comment>
<sequence>MAQEVVAVRGTKVLDSFPAGDPYGSWPAEEYAARCRERGQRATVVMDLDGDAFLVVAPDADATRNAA</sequence>
<evidence type="ECO:0000313" key="2">
    <source>
        <dbReference type="Proteomes" id="UP001519310"/>
    </source>
</evidence>
<evidence type="ECO:0000313" key="1">
    <source>
        <dbReference type="EMBL" id="MBP2037298.1"/>
    </source>
</evidence>
<dbReference type="EMBL" id="JAGGLQ010000004">
    <property type="protein sequence ID" value="MBP2037298.1"/>
    <property type="molecule type" value="Genomic_DNA"/>
</dbReference>
<name>A0ABS4L5E4_STRAV</name>
<accession>A0ABS4L5E4</accession>